<name>A0A9J7BJV4_9BACT</name>
<dbReference type="Gene3D" id="3.40.225.10">
    <property type="entry name" value="Class II aldolase/adducin N-terminal domain"/>
    <property type="match status" value="1"/>
</dbReference>
<reference evidence="4" key="1">
    <citation type="submission" date="2021-04" db="EMBL/GenBank/DDBJ databases">
        <title>Phylogenetic analysis of Acidobacteriaceae.</title>
        <authorList>
            <person name="Qiu L."/>
            <person name="Zhang Q."/>
        </authorList>
    </citation>
    <scope>NUCLEOTIDE SEQUENCE</scope>
    <source>
        <strain evidence="4">DSM 25168</strain>
    </source>
</reference>
<dbReference type="InterPro" id="IPR050197">
    <property type="entry name" value="Aldolase_class_II_sugar_metab"/>
</dbReference>
<keyword evidence="2" id="KW-0456">Lyase</keyword>
<dbReference type="EMBL" id="CP093313">
    <property type="protein sequence ID" value="UWZ82066.1"/>
    <property type="molecule type" value="Genomic_DNA"/>
</dbReference>
<dbReference type="SUPFAM" id="SSF53639">
    <property type="entry name" value="AraD/HMP-PK domain-like"/>
    <property type="match status" value="1"/>
</dbReference>
<evidence type="ECO:0000259" key="3">
    <source>
        <dbReference type="SMART" id="SM01007"/>
    </source>
</evidence>
<dbReference type="RefSeq" id="WP_260791128.1">
    <property type="nucleotide sequence ID" value="NZ_CP093313.1"/>
</dbReference>
<sequence>MSPVRELDATQVREVVEAALSVLREREPVHVSPSVAVNSFEADGLRAEIIAVGRKLWERKYVDGAGGNISARLNSEYVLCTPTMLSKGDLQPADICLTDLEGNILAGDRLRTSELLLHLEIYRFNPRARAVVHCHPPHATGFALTGSAPPNGYMSEFEFFIGPVAVAPYETPGTPGFAETIRPFVHDHNTILLANHGIVCWSDTVTHAEWLAEILETYCTMYLIAQQVGRPLLPISEPKMQELLAAKRRLGWPDARFSPFVEPPSPPANPTDLDHLVERVLARLDARDCLR</sequence>
<accession>A0A9J7BJV4</accession>
<dbReference type="KEGG" id="orp:MOP44_15965"/>
<dbReference type="InterPro" id="IPR001303">
    <property type="entry name" value="Aldolase_II/adducin_N"/>
</dbReference>
<protein>
    <submittedName>
        <fullName evidence="4">Class II aldolase/adducin family protein</fullName>
    </submittedName>
</protein>
<dbReference type="PANTHER" id="PTHR22789">
    <property type="entry name" value="FUCULOSE PHOSPHATE ALDOLASE"/>
    <property type="match status" value="1"/>
</dbReference>
<dbReference type="Proteomes" id="UP001059380">
    <property type="component" value="Chromosome"/>
</dbReference>
<organism evidence="4 5">
    <name type="scientific">Occallatibacter riparius</name>
    <dbReference type="NCBI Taxonomy" id="1002689"/>
    <lineage>
        <taxon>Bacteria</taxon>
        <taxon>Pseudomonadati</taxon>
        <taxon>Acidobacteriota</taxon>
        <taxon>Terriglobia</taxon>
        <taxon>Terriglobales</taxon>
        <taxon>Acidobacteriaceae</taxon>
        <taxon>Occallatibacter</taxon>
    </lineage>
</organism>
<proteinExistence type="predicted"/>
<dbReference type="InterPro" id="IPR036409">
    <property type="entry name" value="Aldolase_II/adducin_N_sf"/>
</dbReference>
<dbReference type="GO" id="GO:0046872">
    <property type="term" value="F:metal ion binding"/>
    <property type="evidence" value="ECO:0007669"/>
    <property type="project" value="UniProtKB-KW"/>
</dbReference>
<evidence type="ECO:0000313" key="4">
    <source>
        <dbReference type="EMBL" id="UWZ82066.1"/>
    </source>
</evidence>
<evidence type="ECO:0000256" key="1">
    <source>
        <dbReference type="ARBA" id="ARBA00022723"/>
    </source>
</evidence>
<dbReference type="GO" id="GO:0005829">
    <property type="term" value="C:cytosol"/>
    <property type="evidence" value="ECO:0007669"/>
    <property type="project" value="TreeGrafter"/>
</dbReference>
<dbReference type="AlphaFoldDB" id="A0A9J7BJV4"/>
<feature type="domain" description="Class II aldolase/adducin N-terminal" evidence="3">
    <location>
        <begin position="47"/>
        <end position="223"/>
    </location>
</feature>
<evidence type="ECO:0000313" key="5">
    <source>
        <dbReference type="Proteomes" id="UP001059380"/>
    </source>
</evidence>
<keyword evidence="1" id="KW-0479">Metal-binding</keyword>
<dbReference type="GO" id="GO:0016832">
    <property type="term" value="F:aldehyde-lyase activity"/>
    <property type="evidence" value="ECO:0007669"/>
    <property type="project" value="TreeGrafter"/>
</dbReference>
<dbReference type="GO" id="GO:0019323">
    <property type="term" value="P:pentose catabolic process"/>
    <property type="evidence" value="ECO:0007669"/>
    <property type="project" value="TreeGrafter"/>
</dbReference>
<dbReference type="PANTHER" id="PTHR22789:SF0">
    <property type="entry name" value="3-OXO-TETRONATE 4-PHOSPHATE DECARBOXYLASE-RELATED"/>
    <property type="match status" value="1"/>
</dbReference>
<dbReference type="SMART" id="SM01007">
    <property type="entry name" value="Aldolase_II"/>
    <property type="match status" value="1"/>
</dbReference>
<gene>
    <name evidence="4" type="ORF">MOP44_15965</name>
</gene>
<evidence type="ECO:0000256" key="2">
    <source>
        <dbReference type="ARBA" id="ARBA00023239"/>
    </source>
</evidence>
<dbReference type="Pfam" id="PF00596">
    <property type="entry name" value="Aldolase_II"/>
    <property type="match status" value="1"/>
</dbReference>
<keyword evidence="5" id="KW-1185">Reference proteome</keyword>